<evidence type="ECO:0000313" key="8">
    <source>
        <dbReference type="EMBL" id="CAL4117876.1"/>
    </source>
</evidence>
<accession>A0AAV2RAX0</accession>
<evidence type="ECO:0000256" key="3">
    <source>
        <dbReference type="ARBA" id="ARBA00022989"/>
    </source>
</evidence>
<organism evidence="8 9">
    <name type="scientific">Meganyctiphanes norvegica</name>
    <name type="common">Northern krill</name>
    <name type="synonym">Thysanopoda norvegica</name>
    <dbReference type="NCBI Taxonomy" id="48144"/>
    <lineage>
        <taxon>Eukaryota</taxon>
        <taxon>Metazoa</taxon>
        <taxon>Ecdysozoa</taxon>
        <taxon>Arthropoda</taxon>
        <taxon>Crustacea</taxon>
        <taxon>Multicrustacea</taxon>
        <taxon>Malacostraca</taxon>
        <taxon>Eumalacostraca</taxon>
        <taxon>Eucarida</taxon>
        <taxon>Euphausiacea</taxon>
        <taxon>Euphausiidae</taxon>
        <taxon>Meganyctiphanes</taxon>
    </lineage>
</organism>
<feature type="transmembrane region" description="Helical" evidence="6">
    <location>
        <begin position="103"/>
        <end position="123"/>
    </location>
</feature>
<dbReference type="AlphaFoldDB" id="A0AAV2RAX0"/>
<keyword evidence="9" id="KW-1185">Reference proteome</keyword>
<dbReference type="Proteomes" id="UP001497623">
    <property type="component" value="Unassembled WGS sequence"/>
</dbReference>
<feature type="domain" description="MARVEL" evidence="7">
    <location>
        <begin position="25"/>
        <end position="207"/>
    </location>
</feature>
<comment type="caution">
    <text evidence="8">The sequence shown here is derived from an EMBL/GenBank/DDBJ whole genome shotgun (WGS) entry which is preliminary data.</text>
</comment>
<comment type="subcellular location">
    <subcellularLocation>
        <location evidence="1">Membrane</location>
        <topology evidence="1">Multi-pass membrane protein</topology>
    </subcellularLocation>
</comment>
<name>A0AAV2RAX0_MEGNR</name>
<evidence type="ECO:0000313" key="9">
    <source>
        <dbReference type="Proteomes" id="UP001497623"/>
    </source>
</evidence>
<reference evidence="8 9" key="1">
    <citation type="submission" date="2024-05" db="EMBL/GenBank/DDBJ databases">
        <authorList>
            <person name="Wallberg A."/>
        </authorList>
    </citation>
    <scope>NUCLEOTIDE SEQUENCE [LARGE SCALE GENOMIC DNA]</scope>
</reference>
<keyword evidence="4 5" id="KW-0472">Membrane</keyword>
<evidence type="ECO:0000256" key="4">
    <source>
        <dbReference type="ARBA" id="ARBA00023136"/>
    </source>
</evidence>
<feature type="transmembrane region" description="Helical" evidence="6">
    <location>
        <begin position="143"/>
        <end position="162"/>
    </location>
</feature>
<feature type="transmembrane region" description="Helical" evidence="6">
    <location>
        <begin position="183"/>
        <end position="203"/>
    </location>
</feature>
<sequence>MSTQVTVHRMVTTTTTSAVLLNIGYVKTLPGILKVFQIILSCIAIGILGHYITTYTSSREVIVPELFFLLIATACLICTSLLLFSCLCSIATASIMPRTLFEAMYHIVACLLFFAAGLCLVIYLKENEHYIYNYVAKMAAGVVMFHATLSYLLMCSSINHIWELVNRNHGYKIYERGYNSKMFCGALGLVNTALYALSSFYSIRSYRRGG</sequence>
<feature type="transmembrane region" description="Helical" evidence="6">
    <location>
        <begin position="66"/>
        <end position="91"/>
    </location>
</feature>
<keyword evidence="3 6" id="KW-1133">Transmembrane helix</keyword>
<feature type="transmembrane region" description="Helical" evidence="6">
    <location>
        <begin position="35"/>
        <end position="54"/>
    </location>
</feature>
<evidence type="ECO:0000256" key="2">
    <source>
        <dbReference type="ARBA" id="ARBA00022692"/>
    </source>
</evidence>
<evidence type="ECO:0000259" key="7">
    <source>
        <dbReference type="PROSITE" id="PS51225"/>
    </source>
</evidence>
<dbReference type="InterPro" id="IPR008253">
    <property type="entry name" value="Marvel"/>
</dbReference>
<dbReference type="Pfam" id="PF01284">
    <property type="entry name" value="MARVEL"/>
    <property type="match status" value="1"/>
</dbReference>
<dbReference type="EMBL" id="CAXKWB010017076">
    <property type="protein sequence ID" value="CAL4117876.1"/>
    <property type="molecule type" value="Genomic_DNA"/>
</dbReference>
<proteinExistence type="predicted"/>
<dbReference type="GO" id="GO:0016020">
    <property type="term" value="C:membrane"/>
    <property type="evidence" value="ECO:0007669"/>
    <property type="project" value="UniProtKB-SubCell"/>
</dbReference>
<evidence type="ECO:0000256" key="6">
    <source>
        <dbReference type="SAM" id="Phobius"/>
    </source>
</evidence>
<evidence type="ECO:0000256" key="1">
    <source>
        <dbReference type="ARBA" id="ARBA00004141"/>
    </source>
</evidence>
<evidence type="ECO:0000256" key="5">
    <source>
        <dbReference type="PROSITE-ProRule" id="PRU00581"/>
    </source>
</evidence>
<protein>
    <recommendedName>
        <fullName evidence="7">MARVEL domain-containing protein</fullName>
    </recommendedName>
</protein>
<dbReference type="PROSITE" id="PS51225">
    <property type="entry name" value="MARVEL"/>
    <property type="match status" value="1"/>
</dbReference>
<gene>
    <name evidence="8" type="ORF">MNOR_LOCUS21310</name>
</gene>
<keyword evidence="2 5" id="KW-0812">Transmembrane</keyword>